<keyword evidence="3 12" id="KW-0479">Metal-binding</keyword>
<keyword evidence="18" id="KW-1185">Reference proteome</keyword>
<dbReference type="InterPro" id="IPR000763">
    <property type="entry name" value="Catalase_peroxidase"/>
</dbReference>
<evidence type="ECO:0000256" key="10">
    <source>
        <dbReference type="ARBA" id="ARBA00067012"/>
    </source>
</evidence>
<dbReference type="PANTHER" id="PTHR30555">
    <property type="entry name" value="HYDROPEROXIDASE I, BIFUNCTIONAL CATALASE-PEROXIDASE"/>
    <property type="match status" value="1"/>
</dbReference>
<feature type="active site" description="Proton acceptor" evidence="12">
    <location>
        <position position="99"/>
    </location>
</feature>
<dbReference type="NCBIfam" id="NF011635">
    <property type="entry name" value="PRK15061.1"/>
    <property type="match status" value="1"/>
</dbReference>
<comment type="catalytic activity">
    <reaction evidence="8 12 13">
        <text>H2O2 + AH2 = A + 2 H2O</text>
        <dbReference type="Rhea" id="RHEA:30275"/>
        <dbReference type="ChEBI" id="CHEBI:13193"/>
        <dbReference type="ChEBI" id="CHEBI:15377"/>
        <dbReference type="ChEBI" id="CHEBI:16240"/>
        <dbReference type="ChEBI" id="CHEBI:17499"/>
        <dbReference type="EC" id="1.11.1.21"/>
    </reaction>
</comment>
<dbReference type="PROSITE" id="PS50873">
    <property type="entry name" value="PEROXIDASE_4"/>
    <property type="match status" value="1"/>
</dbReference>
<dbReference type="PRINTS" id="PR00460">
    <property type="entry name" value="BPEROXIDASE"/>
</dbReference>
<dbReference type="GO" id="GO:0020037">
    <property type="term" value="F:heme binding"/>
    <property type="evidence" value="ECO:0007669"/>
    <property type="project" value="InterPro"/>
</dbReference>
<feature type="cross-link" description="Tryptophyl-tyrosyl-methioninium (Tyr-Met) (with Trp-98)" evidence="12">
    <location>
        <begin position="226"/>
        <end position="252"/>
    </location>
</feature>
<dbReference type="GO" id="GO:0046872">
    <property type="term" value="F:metal ion binding"/>
    <property type="evidence" value="ECO:0007669"/>
    <property type="project" value="UniProtKB-KW"/>
</dbReference>
<comment type="catalytic activity">
    <reaction evidence="7 12 13">
        <text>2 H2O2 = O2 + 2 H2O</text>
        <dbReference type="Rhea" id="RHEA:20309"/>
        <dbReference type="ChEBI" id="CHEBI:15377"/>
        <dbReference type="ChEBI" id="CHEBI:15379"/>
        <dbReference type="ChEBI" id="CHEBI:16240"/>
        <dbReference type="EC" id="1.11.1.21"/>
    </reaction>
</comment>
<comment type="similarity">
    <text evidence="9 12 13">Belongs to the peroxidase family. Peroxidase/catalase subfamily.</text>
</comment>
<dbReference type="OrthoDB" id="9759743at2"/>
<comment type="caution">
    <text evidence="12">Lacks conserved residue(s) required for the propagation of feature annotation.</text>
</comment>
<dbReference type="Gene3D" id="1.10.420.10">
    <property type="entry name" value="Peroxidase, domain 2"/>
    <property type="match status" value="2"/>
</dbReference>
<keyword evidence="6 12" id="KW-0376">Hydrogen peroxide</keyword>
<keyword evidence="1 12" id="KW-0575">Peroxidase</keyword>
<dbReference type="EMBL" id="VOLQ01000005">
    <property type="protein sequence ID" value="TWX70317.1"/>
    <property type="molecule type" value="Genomic_DNA"/>
</dbReference>
<feature type="region of interest" description="Disordered" evidence="14">
    <location>
        <begin position="278"/>
        <end position="300"/>
    </location>
</feature>
<dbReference type="AlphaFoldDB" id="A0A5C6QND7"/>
<evidence type="ECO:0000256" key="14">
    <source>
        <dbReference type="SAM" id="MobiDB-lite"/>
    </source>
</evidence>
<organism evidence="17 19">
    <name type="scientific">Colwellia hornerae</name>
    <dbReference type="NCBI Taxonomy" id="89402"/>
    <lineage>
        <taxon>Bacteria</taxon>
        <taxon>Pseudomonadati</taxon>
        <taxon>Pseudomonadota</taxon>
        <taxon>Gammaproteobacteria</taxon>
        <taxon>Alteromonadales</taxon>
        <taxon>Colwelliaceae</taxon>
        <taxon>Colwellia</taxon>
    </lineage>
</organism>
<dbReference type="InterPro" id="IPR019794">
    <property type="entry name" value="Peroxidases_AS"/>
</dbReference>
<evidence type="ECO:0000256" key="11">
    <source>
        <dbReference type="ARBA" id="ARBA00074141"/>
    </source>
</evidence>
<evidence type="ECO:0000256" key="9">
    <source>
        <dbReference type="ARBA" id="ARBA00060838"/>
    </source>
</evidence>
<dbReference type="PROSITE" id="PS00436">
    <property type="entry name" value="PEROXIDASE_2"/>
    <property type="match status" value="1"/>
</dbReference>
<evidence type="ECO:0000313" key="16">
    <source>
        <dbReference type="EMBL" id="TWX61064.1"/>
    </source>
</evidence>
<name>A0A5C6QND7_9GAMM</name>
<dbReference type="Pfam" id="PF00141">
    <property type="entry name" value="peroxidase"/>
    <property type="match status" value="2"/>
</dbReference>
<dbReference type="GO" id="GO:0042744">
    <property type="term" value="P:hydrogen peroxide catabolic process"/>
    <property type="evidence" value="ECO:0007669"/>
    <property type="project" value="UniProtKB-KW"/>
</dbReference>
<evidence type="ECO:0000256" key="2">
    <source>
        <dbReference type="ARBA" id="ARBA00022617"/>
    </source>
</evidence>
<comment type="PTM">
    <text evidence="12">Formation of the three residue Trp-Tyr-Met cross-link is important for the catalase, but not the peroxidase activity of the enzyme.</text>
</comment>
<keyword evidence="2 12" id="KW-0349">Heme</keyword>
<dbReference type="CDD" id="cd08200">
    <property type="entry name" value="catalase_peroxidase_2"/>
    <property type="match status" value="1"/>
</dbReference>
<comment type="cofactor">
    <cofactor evidence="12">
        <name>heme b</name>
        <dbReference type="ChEBI" id="CHEBI:60344"/>
    </cofactor>
    <text evidence="12">Binds 1 heme b (iron(II)-protoporphyrin IX) group per dimer.</text>
</comment>
<comment type="function">
    <text evidence="12">Bifunctional enzyme with both catalase and broad-spectrum peroxidase activity.</text>
</comment>
<dbReference type="CDD" id="cd00649">
    <property type="entry name" value="catalase_peroxidase_1"/>
    <property type="match status" value="1"/>
</dbReference>
<evidence type="ECO:0000256" key="3">
    <source>
        <dbReference type="ARBA" id="ARBA00022723"/>
    </source>
</evidence>
<evidence type="ECO:0000256" key="6">
    <source>
        <dbReference type="ARBA" id="ARBA00023324"/>
    </source>
</evidence>
<dbReference type="EC" id="1.11.1.21" evidence="10 12"/>
<dbReference type="Proteomes" id="UP000321917">
    <property type="component" value="Unassembled WGS sequence"/>
</dbReference>
<keyword evidence="4 12" id="KW-0560">Oxidoreductase</keyword>
<dbReference type="FunFam" id="1.10.420.10:FF:000004">
    <property type="entry name" value="Catalase-peroxidase"/>
    <property type="match status" value="1"/>
</dbReference>
<dbReference type="Proteomes" id="UP000321525">
    <property type="component" value="Unassembled WGS sequence"/>
</dbReference>
<evidence type="ECO:0000256" key="4">
    <source>
        <dbReference type="ARBA" id="ARBA00023002"/>
    </source>
</evidence>
<feature type="domain" description="Plant heme peroxidase family profile" evidence="15">
    <location>
        <begin position="132"/>
        <end position="427"/>
    </location>
</feature>
<dbReference type="RefSeq" id="WP_146798967.1">
    <property type="nucleotide sequence ID" value="NZ_VOLP01000008.1"/>
</dbReference>
<dbReference type="GO" id="GO:0070301">
    <property type="term" value="P:cellular response to hydrogen peroxide"/>
    <property type="evidence" value="ECO:0007669"/>
    <property type="project" value="TreeGrafter"/>
</dbReference>
<dbReference type="NCBIfam" id="TIGR00198">
    <property type="entry name" value="cat_per_HPI"/>
    <property type="match status" value="1"/>
</dbReference>
<dbReference type="InterPro" id="IPR002016">
    <property type="entry name" value="Haem_peroxidase"/>
</dbReference>
<dbReference type="PRINTS" id="PR00458">
    <property type="entry name" value="PEROXIDASE"/>
</dbReference>
<feature type="site" description="Transition state stabilizer" evidence="12">
    <location>
        <position position="95"/>
    </location>
</feature>
<evidence type="ECO:0000313" key="18">
    <source>
        <dbReference type="Proteomes" id="UP000321525"/>
    </source>
</evidence>
<accession>A0A5C6QND7</accession>
<dbReference type="EMBL" id="VOLR01000007">
    <property type="protein sequence ID" value="TWX61064.1"/>
    <property type="molecule type" value="Genomic_DNA"/>
</dbReference>
<dbReference type="HAMAP" id="MF_01961">
    <property type="entry name" value="Catal_peroxid"/>
    <property type="match status" value="1"/>
</dbReference>
<dbReference type="PANTHER" id="PTHR30555:SF6">
    <property type="entry name" value="CATALASE-PEROXIDASE"/>
    <property type="match status" value="1"/>
</dbReference>
<keyword evidence="5 12" id="KW-0408">Iron</keyword>
<sequence length="724" mass="80712">MNDKTTTTTGKCPVMHGGATKSSMSNMGWWPKALNLDILHQHDSKTNPMGANFNYRETLKDLDMAALKTDMHALMTDSQDWWPADWGHYGGLMIRMTWHAAGTYRIADGRGGAATGNQRFTPINSWPDNANLDKARRLLWPIKKKYGNKLSWADLIAYAGTVAYQSMGLKTFGFAFGREDIWQPEIDTYWGAEKEWLAPSGSEGSRYSGERDLENPLAAVMMGLIYVNPEGVDGKPDPLKTAHDIRVTFERMAMNDEETVALTAGGHTVGKCHGNGDASQIGPEPEAGDITEQGLGWNNKTKRGIGRDTITSGIEGAWTTHPTQWDNGYFSMLLNHEWELKKSPAGAWQWQPINIKEEHKPVDVEDATKRQTPIMTDADMAMKMDPAYREISERFSNDPEYFSDVFARAWFKLTHRDMGPKARYIGKEVPQEDLIWQDPVPAGNTGYDIDSVKKKIAASGLSVSEMVATAWDSARTYRNSDKRGGANGARIRLAPQKDWQGNEPARLTKVLSVLESIATSSGASIADVIVLAGNVGIEQSAKAAGFEVTVSFSPGRGDATDEMTDVDSFEVLEPTHDAYRNWLKADYVVSAEELMLDRSQLMGLTAHQMTVLIGGMRMLGTNYDGTKHGVFTEREGVLSNDYFVNLTDMNYTWEPVSDNLYEMRHRQSNEVKWTATRVDLIFGSNSILRSYAEVYAQDDNQEKFVADFVTAWASVMNADRFDLV</sequence>
<comment type="subunit">
    <text evidence="12">Homodimer or homotetramer.</text>
</comment>
<dbReference type="InterPro" id="IPR010255">
    <property type="entry name" value="Haem_peroxidase_sf"/>
</dbReference>
<evidence type="ECO:0000256" key="12">
    <source>
        <dbReference type="HAMAP-Rule" id="MF_01961"/>
    </source>
</evidence>
<dbReference type="Gene3D" id="1.10.520.10">
    <property type="match status" value="2"/>
</dbReference>
<dbReference type="SUPFAM" id="SSF48113">
    <property type="entry name" value="Heme-dependent peroxidases"/>
    <property type="match status" value="2"/>
</dbReference>
<evidence type="ECO:0000313" key="17">
    <source>
        <dbReference type="EMBL" id="TWX70317.1"/>
    </source>
</evidence>
<proteinExistence type="inferred from homology"/>
<gene>
    <name evidence="12 17" type="primary">katG</name>
    <name evidence="16" type="ORF">ESZ26_06665</name>
    <name evidence="17" type="ORF">ESZ27_04155</name>
</gene>
<evidence type="ECO:0000256" key="13">
    <source>
        <dbReference type="RuleBase" id="RU003451"/>
    </source>
</evidence>
<dbReference type="GO" id="GO:0004096">
    <property type="term" value="F:catalase activity"/>
    <property type="evidence" value="ECO:0007669"/>
    <property type="project" value="UniProtKB-UniRule"/>
</dbReference>
<evidence type="ECO:0000256" key="8">
    <source>
        <dbReference type="ARBA" id="ARBA00051651"/>
    </source>
</evidence>
<evidence type="ECO:0000256" key="5">
    <source>
        <dbReference type="ARBA" id="ARBA00023004"/>
    </source>
</evidence>
<evidence type="ECO:0000313" key="19">
    <source>
        <dbReference type="Proteomes" id="UP000321917"/>
    </source>
</evidence>
<comment type="caution">
    <text evidence="17">The sequence shown here is derived from an EMBL/GenBank/DDBJ whole genome shotgun (WGS) entry which is preliminary data.</text>
</comment>
<evidence type="ECO:0000256" key="1">
    <source>
        <dbReference type="ARBA" id="ARBA00022559"/>
    </source>
</evidence>
<dbReference type="FunFam" id="1.10.420.10:FF:000002">
    <property type="entry name" value="Catalase-peroxidase"/>
    <property type="match status" value="1"/>
</dbReference>
<reference evidence="17 19" key="1">
    <citation type="submission" date="2019-07" db="EMBL/GenBank/DDBJ databases">
        <title>Genomes of sea-ice associated Colwellia species.</title>
        <authorList>
            <person name="Bowman J.P."/>
        </authorList>
    </citation>
    <scope>NUCLEOTIDE SEQUENCE [LARGE SCALE GENOMIC DNA]</scope>
    <source>
        <strain evidence="16 18">ACAM 607</strain>
        <strain evidence="17 19">IC036</strain>
    </source>
</reference>
<feature type="binding site" description="axial binding residue" evidence="12">
    <location>
        <position position="267"/>
    </location>
    <ligand>
        <name>heme b</name>
        <dbReference type="ChEBI" id="CHEBI:60344"/>
    </ligand>
    <ligandPart>
        <name>Fe</name>
        <dbReference type="ChEBI" id="CHEBI:18248"/>
    </ligandPart>
</feature>
<evidence type="ECO:0000256" key="7">
    <source>
        <dbReference type="ARBA" id="ARBA00049145"/>
    </source>
</evidence>
<protein>
    <recommendedName>
        <fullName evidence="11 12">Catalase-peroxidase</fullName>
        <shortName evidence="12">CP</shortName>
        <ecNumber evidence="10 12">1.11.1.21</ecNumber>
    </recommendedName>
    <alternativeName>
        <fullName evidence="12">Peroxidase/catalase</fullName>
    </alternativeName>
</protein>
<dbReference type="FunFam" id="1.10.520.10:FF:000002">
    <property type="entry name" value="Catalase-peroxidase"/>
    <property type="match status" value="1"/>
</dbReference>
<dbReference type="GO" id="GO:0005829">
    <property type="term" value="C:cytosol"/>
    <property type="evidence" value="ECO:0007669"/>
    <property type="project" value="TreeGrafter"/>
</dbReference>
<evidence type="ECO:0000259" key="15">
    <source>
        <dbReference type="PROSITE" id="PS50873"/>
    </source>
</evidence>